<name>A0A1B7LCU2_9FIRM</name>
<evidence type="ECO:0000313" key="1">
    <source>
        <dbReference type="EMBL" id="OAT80743.1"/>
    </source>
</evidence>
<keyword evidence="2" id="KW-1185">Reference proteome</keyword>
<organism evidence="1 2">
    <name type="scientific">Desulfotomaculum copahuensis</name>
    <dbReference type="NCBI Taxonomy" id="1838280"/>
    <lineage>
        <taxon>Bacteria</taxon>
        <taxon>Bacillati</taxon>
        <taxon>Bacillota</taxon>
        <taxon>Clostridia</taxon>
        <taxon>Eubacteriales</taxon>
        <taxon>Desulfotomaculaceae</taxon>
        <taxon>Desulfotomaculum</taxon>
    </lineage>
</organism>
<comment type="caution">
    <text evidence="1">The sequence shown here is derived from an EMBL/GenBank/DDBJ whole genome shotgun (WGS) entry which is preliminary data.</text>
</comment>
<dbReference type="Proteomes" id="UP000078532">
    <property type="component" value="Unassembled WGS sequence"/>
</dbReference>
<dbReference type="AlphaFoldDB" id="A0A1B7LCU2"/>
<dbReference type="STRING" id="1838280.A6M21_12880"/>
<accession>A0A1B7LCU2</accession>
<dbReference type="EMBL" id="LYVF01000174">
    <property type="protein sequence ID" value="OAT80743.1"/>
    <property type="molecule type" value="Genomic_DNA"/>
</dbReference>
<proteinExistence type="predicted"/>
<gene>
    <name evidence="1" type="ORF">A6M21_12880</name>
</gene>
<sequence length="66" mass="7421">MFFSRLFYRRSGVSNPLIRFAGYPSFESAVNVQLRNCFMVNFAQLFDNPALVEGKVSGYTGFSPDG</sequence>
<evidence type="ECO:0000313" key="2">
    <source>
        <dbReference type="Proteomes" id="UP000078532"/>
    </source>
</evidence>
<reference evidence="1 2" key="1">
    <citation type="submission" date="2016-04" db="EMBL/GenBank/DDBJ databases">
        <authorList>
            <person name="Evans L.H."/>
            <person name="Alamgir A."/>
            <person name="Owens N."/>
            <person name="Weber N.D."/>
            <person name="Virtaneva K."/>
            <person name="Barbian K."/>
            <person name="Babar A."/>
            <person name="Rosenke K."/>
        </authorList>
    </citation>
    <scope>NUCLEOTIDE SEQUENCE [LARGE SCALE GENOMIC DNA]</scope>
    <source>
        <strain evidence="1 2">LMa1</strain>
    </source>
</reference>
<protein>
    <submittedName>
        <fullName evidence="1">Uncharacterized protein</fullName>
    </submittedName>
</protein>